<dbReference type="InterPro" id="IPR024884">
    <property type="entry name" value="NAPE-PLD"/>
</dbReference>
<dbReference type="Gene3D" id="3.60.15.10">
    <property type="entry name" value="Ribonuclease Z/Hydroxyacylglutathione hydrolase-like"/>
    <property type="match status" value="1"/>
</dbReference>
<dbReference type="RefSeq" id="WP_147188506.1">
    <property type="nucleotide sequence ID" value="NZ_CP042435.1"/>
</dbReference>
<proteinExistence type="predicted"/>
<dbReference type="KEGG" id="pgin:FRZ67_05095"/>
<feature type="domain" description="Metallo-beta-lactamase" evidence="1">
    <location>
        <begin position="115"/>
        <end position="310"/>
    </location>
</feature>
<keyword evidence="2" id="KW-0378">Hydrolase</keyword>
<dbReference type="AlphaFoldDB" id="A0A5B8V7M8"/>
<dbReference type="OrthoDB" id="9805728at2"/>
<dbReference type="Proteomes" id="UP000321533">
    <property type="component" value="Chromosome"/>
</dbReference>
<organism evidence="2 3">
    <name type="scientific">Panacibacter ginsenosidivorans</name>
    <dbReference type="NCBI Taxonomy" id="1813871"/>
    <lineage>
        <taxon>Bacteria</taxon>
        <taxon>Pseudomonadati</taxon>
        <taxon>Bacteroidota</taxon>
        <taxon>Chitinophagia</taxon>
        <taxon>Chitinophagales</taxon>
        <taxon>Chitinophagaceae</taxon>
        <taxon>Panacibacter</taxon>
    </lineage>
</organism>
<keyword evidence="3" id="KW-1185">Reference proteome</keyword>
<gene>
    <name evidence="2" type="ORF">FRZ67_05095</name>
</gene>
<dbReference type="PANTHER" id="PTHR15032:SF4">
    <property type="entry name" value="N-ACYL-PHOSPHATIDYLETHANOLAMINE-HYDROLYZING PHOSPHOLIPASE D"/>
    <property type="match status" value="1"/>
</dbReference>
<reference evidence="2 3" key="1">
    <citation type="journal article" date="2016" name="Int. J. Syst. Evol. Microbiol.">
        <title>Panacibacter ginsenosidivorans gen. nov., sp. nov., with ginsenoside converting activity isolated from soil of a ginseng field.</title>
        <authorList>
            <person name="Siddiqi M.Z."/>
            <person name="Muhammad Shafi S."/>
            <person name="Choi K.D."/>
            <person name="Im W.T."/>
        </authorList>
    </citation>
    <scope>NUCLEOTIDE SEQUENCE [LARGE SCALE GENOMIC DNA]</scope>
    <source>
        <strain evidence="2 3">Gsoil1550</strain>
    </source>
</reference>
<evidence type="ECO:0000313" key="3">
    <source>
        <dbReference type="Proteomes" id="UP000321533"/>
    </source>
</evidence>
<protein>
    <submittedName>
        <fullName evidence="2">MBL fold metallo-hydrolase</fullName>
    </submittedName>
</protein>
<dbReference type="GO" id="GO:0005737">
    <property type="term" value="C:cytoplasm"/>
    <property type="evidence" value="ECO:0007669"/>
    <property type="project" value="TreeGrafter"/>
</dbReference>
<dbReference type="GO" id="GO:0070290">
    <property type="term" value="F:N-acylphosphatidylethanolamine-specific phospholipase D activity"/>
    <property type="evidence" value="ECO:0007669"/>
    <property type="project" value="InterPro"/>
</dbReference>
<dbReference type="SUPFAM" id="SSF56281">
    <property type="entry name" value="Metallo-hydrolase/oxidoreductase"/>
    <property type="match status" value="1"/>
</dbReference>
<accession>A0A5B8V7M8</accession>
<dbReference type="GO" id="GO:0008270">
    <property type="term" value="F:zinc ion binding"/>
    <property type="evidence" value="ECO:0007669"/>
    <property type="project" value="InterPro"/>
</dbReference>
<dbReference type="EMBL" id="CP042435">
    <property type="protein sequence ID" value="QEC66706.1"/>
    <property type="molecule type" value="Genomic_DNA"/>
</dbReference>
<dbReference type="InterPro" id="IPR036866">
    <property type="entry name" value="RibonucZ/Hydroxyglut_hydro"/>
</dbReference>
<dbReference type="Pfam" id="PF12706">
    <property type="entry name" value="Lactamase_B_2"/>
    <property type="match status" value="1"/>
</dbReference>
<evidence type="ECO:0000313" key="2">
    <source>
        <dbReference type="EMBL" id="QEC66706.1"/>
    </source>
</evidence>
<dbReference type="PIRSF" id="PIRSF038896">
    <property type="entry name" value="NAPE-PLD"/>
    <property type="match status" value="1"/>
</dbReference>
<dbReference type="PANTHER" id="PTHR15032">
    <property type="entry name" value="N-ACYL-PHOSPHATIDYLETHANOLAMINE-HYDROLYZING PHOSPHOLIPASE D"/>
    <property type="match status" value="1"/>
</dbReference>
<name>A0A5B8V7M8_9BACT</name>
<evidence type="ECO:0000259" key="1">
    <source>
        <dbReference type="Pfam" id="PF12706"/>
    </source>
</evidence>
<sequence>MVAALLIIAVLFIIVYAFMQQKIFGKEPDAKTITRLSNSSNYRNGVFQNLSPTEVTRKGASYSKMMIAFLNKPKDTKPQQLIPAVKTNLHSLSDDEPAIVWFGHSSYLIKYKGVNVLVDPVFSGHASPFSFSVKAFNGADIYKPEDMPFIDMLIITHDHFDHLDYKTVLALNPKVKHIYTSLGVAAHLKHWEIDENKITEFDWWDTKKVSDNILLTAAPSRHFSGRKFGRGKTLWSSFILELNSYRIYIGGDSGYDSHFKNIGEKYGPFDLAILECGQYGKDWPYIHMMPEEVAVAAKDLKAKLLLPVHWAKFSLSLHAWNEPIERVMKAAAENNQPVTTPMIGEPVVLNKSAPENKWWQGRV</sequence>
<dbReference type="InterPro" id="IPR001279">
    <property type="entry name" value="Metallo-B-lactamas"/>
</dbReference>